<protein>
    <submittedName>
        <fullName evidence="1">Uncharacterized protein</fullName>
    </submittedName>
</protein>
<dbReference type="Proteomes" id="UP000772434">
    <property type="component" value="Unassembled WGS sequence"/>
</dbReference>
<sequence length="157" mass="17618">MTVSSTERCFGQSPEFHELNASLLHDLYYKFCSYYSASATTSSVTSFCNGGTSFIRPKLLFLRSVASSWRRCHSSQTDPIMYPEKTNVEAKRNKLYLRASPLPPCKIQTDFPVLPPPYPRQRVSSLSFCPSLPAGHLPPRRDAYLVVATLHKPSLTA</sequence>
<accession>A0A9P5TYJ3</accession>
<keyword evidence="2" id="KW-1185">Reference proteome</keyword>
<reference evidence="1" key="1">
    <citation type="submission" date="2020-11" db="EMBL/GenBank/DDBJ databases">
        <authorList>
            <consortium name="DOE Joint Genome Institute"/>
            <person name="Ahrendt S."/>
            <person name="Riley R."/>
            <person name="Andreopoulos W."/>
            <person name="Labutti K."/>
            <person name="Pangilinan J."/>
            <person name="Ruiz-Duenas F.J."/>
            <person name="Barrasa J.M."/>
            <person name="Sanchez-Garcia M."/>
            <person name="Camarero S."/>
            <person name="Miyauchi S."/>
            <person name="Serrano A."/>
            <person name="Linde D."/>
            <person name="Babiker R."/>
            <person name="Drula E."/>
            <person name="Ayuso-Fernandez I."/>
            <person name="Pacheco R."/>
            <person name="Padilla G."/>
            <person name="Ferreira P."/>
            <person name="Barriuso J."/>
            <person name="Kellner H."/>
            <person name="Castanera R."/>
            <person name="Alfaro M."/>
            <person name="Ramirez L."/>
            <person name="Pisabarro A.G."/>
            <person name="Kuo A."/>
            <person name="Tritt A."/>
            <person name="Lipzen A."/>
            <person name="He G."/>
            <person name="Yan M."/>
            <person name="Ng V."/>
            <person name="Cullen D."/>
            <person name="Martin F."/>
            <person name="Rosso M.-N."/>
            <person name="Henrissat B."/>
            <person name="Hibbett D."/>
            <person name="Martinez A.T."/>
            <person name="Grigoriev I.V."/>
        </authorList>
    </citation>
    <scope>NUCLEOTIDE SEQUENCE</scope>
    <source>
        <strain evidence="1">AH 40177</strain>
    </source>
</reference>
<dbReference type="EMBL" id="JADNRY010000313">
    <property type="protein sequence ID" value="KAF9059269.1"/>
    <property type="molecule type" value="Genomic_DNA"/>
</dbReference>
<comment type="caution">
    <text evidence="1">The sequence shown here is derived from an EMBL/GenBank/DDBJ whole genome shotgun (WGS) entry which is preliminary data.</text>
</comment>
<evidence type="ECO:0000313" key="2">
    <source>
        <dbReference type="Proteomes" id="UP000772434"/>
    </source>
</evidence>
<gene>
    <name evidence="1" type="ORF">BDP27DRAFT_514291</name>
</gene>
<dbReference type="AlphaFoldDB" id="A0A9P5TYJ3"/>
<evidence type="ECO:0000313" key="1">
    <source>
        <dbReference type="EMBL" id="KAF9059269.1"/>
    </source>
</evidence>
<proteinExistence type="predicted"/>
<name>A0A9P5TYJ3_9AGAR</name>
<organism evidence="1 2">
    <name type="scientific">Rhodocollybia butyracea</name>
    <dbReference type="NCBI Taxonomy" id="206335"/>
    <lineage>
        <taxon>Eukaryota</taxon>
        <taxon>Fungi</taxon>
        <taxon>Dikarya</taxon>
        <taxon>Basidiomycota</taxon>
        <taxon>Agaricomycotina</taxon>
        <taxon>Agaricomycetes</taxon>
        <taxon>Agaricomycetidae</taxon>
        <taxon>Agaricales</taxon>
        <taxon>Marasmiineae</taxon>
        <taxon>Omphalotaceae</taxon>
        <taxon>Rhodocollybia</taxon>
    </lineage>
</organism>